<feature type="binding site" evidence="14">
    <location>
        <begin position="65"/>
        <end position="68"/>
    </location>
    <ligand>
        <name>GTP</name>
        <dbReference type="ChEBI" id="CHEBI:37565"/>
        <label>1</label>
    </ligand>
</feature>
<evidence type="ECO:0000259" key="17">
    <source>
        <dbReference type="PROSITE" id="PS51711"/>
    </source>
</evidence>
<dbReference type="GO" id="GO:0015093">
    <property type="term" value="F:ferrous iron transmembrane transporter activity"/>
    <property type="evidence" value="ECO:0007669"/>
    <property type="project" value="UniProtKB-UniRule"/>
</dbReference>
<keyword evidence="3 16" id="KW-0813">Transport</keyword>
<evidence type="ECO:0000256" key="1">
    <source>
        <dbReference type="ARBA" id="ARBA00003926"/>
    </source>
</evidence>
<evidence type="ECO:0000256" key="4">
    <source>
        <dbReference type="ARBA" id="ARBA00022475"/>
    </source>
</evidence>
<accession>A0A5D8QH18</accession>
<feature type="binding site" evidence="15">
    <location>
        <position position="37"/>
    </location>
    <ligand>
        <name>Mg(2+)</name>
        <dbReference type="ChEBI" id="CHEBI:18420"/>
        <label>2</label>
    </ligand>
</feature>
<keyword evidence="5 16" id="KW-0410">Iron transport</keyword>
<gene>
    <name evidence="18" type="primary">feoB</name>
    <name evidence="18" type="ORF">FWJ32_00945</name>
</gene>
<dbReference type="InterPro" id="IPR030389">
    <property type="entry name" value="G_FEOB_dom"/>
</dbReference>
<dbReference type="PANTHER" id="PTHR43185:SF1">
    <property type="entry name" value="FE(2+) TRANSPORTER FEOB"/>
    <property type="match status" value="1"/>
</dbReference>
<evidence type="ECO:0000256" key="6">
    <source>
        <dbReference type="ARBA" id="ARBA00022692"/>
    </source>
</evidence>
<dbReference type="CDD" id="cd01879">
    <property type="entry name" value="FeoB"/>
    <property type="match status" value="1"/>
</dbReference>
<dbReference type="PANTHER" id="PTHR43185">
    <property type="entry name" value="FERROUS IRON TRANSPORT PROTEIN B"/>
    <property type="match status" value="1"/>
</dbReference>
<evidence type="ECO:0000256" key="14">
    <source>
        <dbReference type="PIRSR" id="PIRSR603373-1"/>
    </source>
</evidence>
<feature type="transmembrane region" description="Helical" evidence="16">
    <location>
        <begin position="331"/>
        <end position="352"/>
    </location>
</feature>
<keyword evidence="19" id="KW-1185">Reference proteome</keyword>
<feature type="transmembrane region" description="Helical" evidence="16">
    <location>
        <begin position="406"/>
        <end position="429"/>
    </location>
</feature>
<dbReference type="EMBL" id="VTPS01000001">
    <property type="protein sequence ID" value="TZE83484.1"/>
    <property type="molecule type" value="Genomic_DNA"/>
</dbReference>
<evidence type="ECO:0000313" key="19">
    <source>
        <dbReference type="Proteomes" id="UP000322976"/>
    </source>
</evidence>
<keyword evidence="6 16" id="KW-0812">Transmembrane</keyword>
<evidence type="ECO:0000256" key="5">
    <source>
        <dbReference type="ARBA" id="ARBA00022496"/>
    </source>
</evidence>
<evidence type="ECO:0000256" key="3">
    <source>
        <dbReference type="ARBA" id="ARBA00022448"/>
    </source>
</evidence>
<dbReference type="PRINTS" id="PR00326">
    <property type="entry name" value="GTP1OBG"/>
</dbReference>
<dbReference type="GO" id="GO:0005886">
    <property type="term" value="C:plasma membrane"/>
    <property type="evidence" value="ECO:0007669"/>
    <property type="project" value="UniProtKB-SubCell"/>
</dbReference>
<feature type="binding site" evidence="14">
    <location>
        <begin position="123"/>
        <end position="126"/>
    </location>
    <ligand>
        <name>GTP</name>
        <dbReference type="ChEBI" id="CHEBI:37565"/>
        <label>1</label>
    </ligand>
</feature>
<feature type="binding site" evidence="14">
    <location>
        <begin position="48"/>
        <end position="52"/>
    </location>
    <ligand>
        <name>GTP</name>
        <dbReference type="ChEBI" id="CHEBI:37565"/>
        <label>1</label>
    </ligand>
</feature>
<keyword evidence="4" id="KW-1003">Cell membrane</keyword>
<dbReference type="InterPro" id="IPR011640">
    <property type="entry name" value="Fe2_transport_prot_B_C"/>
</dbReference>
<evidence type="ECO:0000256" key="7">
    <source>
        <dbReference type="ARBA" id="ARBA00022741"/>
    </source>
</evidence>
<evidence type="ECO:0000256" key="13">
    <source>
        <dbReference type="NCBIfam" id="TIGR00437"/>
    </source>
</evidence>
<dbReference type="InterPro" id="IPR027417">
    <property type="entry name" value="P-loop_NTPase"/>
</dbReference>
<keyword evidence="8 16" id="KW-1133">Transmembrane helix</keyword>
<dbReference type="Pfam" id="PF07664">
    <property type="entry name" value="FeoB_C"/>
    <property type="match status" value="1"/>
</dbReference>
<dbReference type="AlphaFoldDB" id="A0A5D8QH18"/>
<evidence type="ECO:0000256" key="16">
    <source>
        <dbReference type="RuleBase" id="RU362098"/>
    </source>
</evidence>
<dbReference type="RefSeq" id="WP_149544102.1">
    <property type="nucleotide sequence ID" value="NZ_VTPS01000001.1"/>
</dbReference>
<organism evidence="18 19">
    <name type="scientific">Calorimonas adulescens</name>
    <dbReference type="NCBI Taxonomy" id="2606906"/>
    <lineage>
        <taxon>Bacteria</taxon>
        <taxon>Bacillati</taxon>
        <taxon>Bacillota</taxon>
        <taxon>Clostridia</taxon>
        <taxon>Thermoanaerobacterales</taxon>
        <taxon>Thermoanaerobacteraceae</taxon>
        <taxon>Calorimonas</taxon>
    </lineage>
</organism>
<evidence type="ECO:0000256" key="12">
    <source>
        <dbReference type="ARBA" id="ARBA00023136"/>
    </source>
</evidence>
<feature type="transmembrane region" description="Helical" evidence="16">
    <location>
        <begin position="435"/>
        <end position="455"/>
    </location>
</feature>
<evidence type="ECO:0000256" key="10">
    <source>
        <dbReference type="ARBA" id="ARBA00023065"/>
    </source>
</evidence>
<keyword evidence="12 16" id="KW-0472">Membrane</keyword>
<feature type="binding site" evidence="15">
    <location>
        <position position="34"/>
    </location>
    <ligand>
        <name>Mg(2+)</name>
        <dbReference type="ChEBI" id="CHEBI:18420"/>
        <label>2</label>
    </ligand>
</feature>
<reference evidence="18 19" key="1">
    <citation type="submission" date="2019-08" db="EMBL/GenBank/DDBJ databases">
        <title>Calorimonas adulescens gen. nov., sp. nov., an anaerobic thermophilic bacterium from Sakhalin hot spring.</title>
        <authorList>
            <person name="Khomyakova M.A."/>
            <person name="Merkel A.Y."/>
            <person name="Novikov A."/>
            <person name="Bonch-Osmolovskaya E.A."/>
            <person name="Slobodkin A.I."/>
        </authorList>
    </citation>
    <scope>NUCLEOTIDE SEQUENCE [LARGE SCALE GENOMIC DNA]</scope>
    <source>
        <strain evidence="18 19">A05MB</strain>
    </source>
</reference>
<sequence>MSCCDIGVKVDIPEGSKAIVLAGNPNVGKSVFFNYLTGVYVDVSNFPGTTVDINHGKYHDDVVLDTPGVYGVSSFNDEERVARDVILNADIVLNVVDSLHMERDLFLTQQIIDMGKPVIVALNMMDEAEANGIYIDVAKLSEILGVKVIPTVAIKGKGLQEVAENLQNARTGKKTPGIDKYISDFMRQHPYVSEEDALMILEDDHYVAEEAGIDELPGLRDKIYSLRRNYINSMLKDVIYEDLSKATFVSRLSSWMIRPATGIPILLVVLGIMYYLLGVGIAQKLVGITEDYFMGGIVSPFIIDTVSRFVSPDSLIGTVLIGEFGLLTMTLNYVVGLLLPLVIGFYLFLSILEDSGYLPRIATLVDKALTGIGLNGKAIIPMILGFGCVTMATITTRILGTRRERVIATMLLGLAIPCSAQLGVIAGMISRVGPVYFFVYVFVISAVFAVVGYLLNKVLPGESSDLLLDLPTLRMPEPINVLKKTMAKSKTFITEATPLFAYGAIGLSVLKYFHILDYIIELIKPLTVGWLQLPKETATAFIMGFVRRDFGAAGLYAIPMTPKQVLVALITITLFVPCIAATMVIFKERSRNEGIFIWVGSLVIAFLVGGIVSHVII</sequence>
<dbReference type="PROSITE" id="PS51711">
    <property type="entry name" value="G_FEOB"/>
    <property type="match status" value="1"/>
</dbReference>
<keyword evidence="9 16" id="KW-0408">Iron</keyword>
<feature type="transmembrane region" description="Helical" evidence="16">
    <location>
        <begin position="492"/>
        <end position="513"/>
    </location>
</feature>
<evidence type="ECO:0000256" key="11">
    <source>
        <dbReference type="ARBA" id="ARBA00023134"/>
    </source>
</evidence>
<feature type="transmembrane region" description="Helical" evidence="16">
    <location>
        <begin position="595"/>
        <end position="616"/>
    </location>
</feature>
<name>A0A5D8QH18_9THEO</name>
<dbReference type="Pfam" id="PF07670">
    <property type="entry name" value="Gate"/>
    <property type="match status" value="2"/>
</dbReference>
<dbReference type="GO" id="GO:0046872">
    <property type="term" value="F:metal ion binding"/>
    <property type="evidence" value="ECO:0007669"/>
    <property type="project" value="UniProtKB-KW"/>
</dbReference>
<evidence type="ECO:0000256" key="15">
    <source>
        <dbReference type="PIRSR" id="PIRSR603373-2"/>
    </source>
</evidence>
<keyword evidence="10" id="KW-0406">Ion transport</keyword>
<keyword evidence="11 14" id="KW-0342">GTP-binding</keyword>
<dbReference type="GO" id="GO:0005525">
    <property type="term" value="F:GTP binding"/>
    <property type="evidence" value="ECO:0007669"/>
    <property type="project" value="UniProtKB-KW"/>
</dbReference>
<dbReference type="Pfam" id="PF02421">
    <property type="entry name" value="FeoB_N"/>
    <property type="match status" value="1"/>
</dbReference>
<protein>
    <recommendedName>
        <fullName evidence="13 16">Ferrous iron transport protein B</fullName>
    </recommendedName>
</protein>
<feature type="binding site" evidence="15">
    <location>
        <position position="38"/>
    </location>
    <ligand>
        <name>Mg(2+)</name>
        <dbReference type="ChEBI" id="CHEBI:18420"/>
        <label>2</label>
    </ligand>
</feature>
<dbReference type="InterPro" id="IPR006073">
    <property type="entry name" value="GTP-bd"/>
</dbReference>
<dbReference type="InterPro" id="IPR011642">
    <property type="entry name" value="Gate_dom"/>
</dbReference>
<dbReference type="NCBIfam" id="TIGR00437">
    <property type="entry name" value="feoB"/>
    <property type="match status" value="1"/>
</dbReference>
<proteinExistence type="inferred from homology"/>
<feature type="transmembrane region" description="Helical" evidence="16">
    <location>
        <begin position="255"/>
        <end position="277"/>
    </location>
</feature>
<feature type="transmembrane region" description="Helical" evidence="16">
    <location>
        <begin position="372"/>
        <end position="394"/>
    </location>
</feature>
<dbReference type="SUPFAM" id="SSF52540">
    <property type="entry name" value="P-loop containing nucleoside triphosphate hydrolases"/>
    <property type="match status" value="1"/>
</dbReference>
<keyword evidence="15" id="KW-0479">Metal-binding</keyword>
<evidence type="ECO:0000256" key="8">
    <source>
        <dbReference type="ARBA" id="ARBA00022989"/>
    </source>
</evidence>
<evidence type="ECO:0000313" key="18">
    <source>
        <dbReference type="EMBL" id="TZE83484.1"/>
    </source>
</evidence>
<dbReference type="Proteomes" id="UP000322976">
    <property type="component" value="Unassembled WGS sequence"/>
</dbReference>
<comment type="subcellular location">
    <subcellularLocation>
        <location evidence="2 16">Cell membrane</location>
        <topology evidence="2 16">Multi-pass membrane protein</topology>
    </subcellularLocation>
</comment>
<comment type="caution">
    <text evidence="18">The sequence shown here is derived from an EMBL/GenBank/DDBJ whole genome shotgun (WGS) entry which is preliminary data.</text>
</comment>
<feature type="transmembrane region" description="Helical" evidence="16">
    <location>
        <begin position="565"/>
        <end position="586"/>
    </location>
</feature>
<keyword evidence="15" id="KW-0460">Magnesium</keyword>
<dbReference type="InterPro" id="IPR003373">
    <property type="entry name" value="Fe2_transport_prot-B"/>
</dbReference>
<dbReference type="Gene3D" id="3.40.50.300">
    <property type="entry name" value="P-loop containing nucleotide triphosphate hydrolases"/>
    <property type="match status" value="1"/>
</dbReference>
<dbReference type="InterPro" id="IPR050860">
    <property type="entry name" value="FeoB_GTPase"/>
</dbReference>
<comment type="similarity">
    <text evidence="16">Belongs to the TRAFAC class TrmE-Era-EngA-EngB-Septin-like GTPase superfamily. FeoB GTPase (TC 9.A.8) family.</text>
</comment>
<evidence type="ECO:0000256" key="9">
    <source>
        <dbReference type="ARBA" id="ARBA00023004"/>
    </source>
</evidence>
<comment type="function">
    <text evidence="1 16">Probable transporter of a GTP-driven Fe(2+) uptake system.</text>
</comment>
<keyword evidence="7 14" id="KW-0547">Nucleotide-binding</keyword>
<evidence type="ECO:0000256" key="2">
    <source>
        <dbReference type="ARBA" id="ARBA00004651"/>
    </source>
</evidence>
<feature type="domain" description="FeoB-type G" evidence="17">
    <location>
        <begin position="16"/>
        <end position="175"/>
    </location>
</feature>
<feature type="binding site" evidence="14">
    <location>
        <begin position="23"/>
        <end position="30"/>
    </location>
    <ligand>
        <name>GTP</name>
        <dbReference type="ChEBI" id="CHEBI:37565"/>
        <label>1</label>
    </ligand>
</feature>